<dbReference type="InterPro" id="IPR027417">
    <property type="entry name" value="P-loop_NTPase"/>
</dbReference>
<evidence type="ECO:0000256" key="11">
    <source>
        <dbReference type="ARBA" id="ARBA00047781"/>
    </source>
</evidence>
<dbReference type="PANTHER" id="PTHR11550">
    <property type="entry name" value="CTP SYNTHASE"/>
    <property type="match status" value="1"/>
</dbReference>
<dbReference type="CDD" id="cd01746">
    <property type="entry name" value="GATase1_CTP_Synthase"/>
    <property type="match status" value="1"/>
</dbReference>
<dbReference type="SUPFAM" id="SSF52540">
    <property type="entry name" value="P-loop containing nucleoside triphosphate hydrolases"/>
    <property type="match status" value="1"/>
</dbReference>
<keyword evidence="9" id="KW-0315">Glutamine amidotransferase</keyword>
<comment type="catalytic activity">
    <reaction evidence="11">
        <text>UTP + L-glutamine + ATP + H2O = CTP + L-glutamate + ADP + phosphate + 2 H(+)</text>
        <dbReference type="Rhea" id="RHEA:26426"/>
        <dbReference type="ChEBI" id="CHEBI:15377"/>
        <dbReference type="ChEBI" id="CHEBI:15378"/>
        <dbReference type="ChEBI" id="CHEBI:29985"/>
        <dbReference type="ChEBI" id="CHEBI:30616"/>
        <dbReference type="ChEBI" id="CHEBI:37563"/>
        <dbReference type="ChEBI" id="CHEBI:43474"/>
        <dbReference type="ChEBI" id="CHEBI:46398"/>
        <dbReference type="ChEBI" id="CHEBI:58359"/>
        <dbReference type="ChEBI" id="CHEBI:456216"/>
        <dbReference type="EC" id="6.3.4.2"/>
    </reaction>
</comment>
<dbReference type="InterPro" id="IPR017926">
    <property type="entry name" value="GATASE"/>
</dbReference>
<dbReference type="GO" id="GO:0044210">
    <property type="term" value="P:'de novo' CTP biosynthetic process"/>
    <property type="evidence" value="ECO:0007669"/>
    <property type="project" value="UniProtKB-UniPathway"/>
</dbReference>
<comment type="pathway">
    <text evidence="1">Pyrimidine metabolism; CTP biosynthesis via de novo pathway; CTP from UDP: step 2/2.</text>
</comment>
<feature type="domain" description="Glutamine amidotransferase" evidence="16">
    <location>
        <begin position="304"/>
        <end position="530"/>
    </location>
</feature>
<dbReference type="InterPro" id="IPR033828">
    <property type="entry name" value="GATase1_CTP_Synthase"/>
</dbReference>
<evidence type="ECO:0000313" key="18">
    <source>
        <dbReference type="EMBL" id="OGL99102.1"/>
    </source>
</evidence>
<dbReference type="Gene3D" id="3.40.50.300">
    <property type="entry name" value="P-loop containing nucleotide triphosphate hydrolases"/>
    <property type="match status" value="1"/>
</dbReference>
<dbReference type="Pfam" id="PF00117">
    <property type="entry name" value="GATase"/>
    <property type="match status" value="1"/>
</dbReference>
<organism evidence="18 19">
    <name type="scientific">Candidatus Uhrbacteria bacterium RIFOXYB2_FULL_57_15</name>
    <dbReference type="NCBI Taxonomy" id="1802422"/>
    <lineage>
        <taxon>Bacteria</taxon>
        <taxon>Candidatus Uhriibacteriota</taxon>
    </lineage>
</organism>
<accession>A0A1F7W8I2</accession>
<evidence type="ECO:0000256" key="4">
    <source>
        <dbReference type="ARBA" id="ARBA00022598"/>
    </source>
</evidence>
<dbReference type="GO" id="GO:0046872">
    <property type="term" value="F:metal ion binding"/>
    <property type="evidence" value="ECO:0007669"/>
    <property type="project" value="UniProtKB-KW"/>
</dbReference>
<evidence type="ECO:0000256" key="6">
    <source>
        <dbReference type="ARBA" id="ARBA00022741"/>
    </source>
</evidence>
<dbReference type="Proteomes" id="UP000176501">
    <property type="component" value="Unassembled WGS sequence"/>
</dbReference>
<dbReference type="InterPro" id="IPR004468">
    <property type="entry name" value="CTP_synthase"/>
</dbReference>
<keyword evidence="5" id="KW-0479">Metal-binding</keyword>
<comment type="similarity">
    <text evidence="2">Belongs to the CTP synthase family.</text>
</comment>
<reference evidence="18 19" key="1">
    <citation type="journal article" date="2016" name="Nat. Commun.">
        <title>Thousands of microbial genomes shed light on interconnected biogeochemical processes in an aquifer system.</title>
        <authorList>
            <person name="Anantharaman K."/>
            <person name="Brown C.T."/>
            <person name="Hug L.A."/>
            <person name="Sharon I."/>
            <person name="Castelle C.J."/>
            <person name="Probst A.J."/>
            <person name="Thomas B.C."/>
            <person name="Singh A."/>
            <person name="Wilkins M.J."/>
            <person name="Karaoz U."/>
            <person name="Brodie E.L."/>
            <person name="Williams K.H."/>
            <person name="Hubbard S.S."/>
            <person name="Banfield J.F."/>
        </authorList>
    </citation>
    <scope>NUCLEOTIDE SEQUENCE [LARGE SCALE GENOMIC DNA]</scope>
</reference>
<evidence type="ECO:0000256" key="13">
    <source>
        <dbReference type="ARBA" id="ARBA00075170"/>
    </source>
</evidence>
<dbReference type="NCBIfam" id="NF003792">
    <property type="entry name" value="PRK05380.1"/>
    <property type="match status" value="1"/>
</dbReference>
<dbReference type="AlphaFoldDB" id="A0A1F7W8I2"/>
<protein>
    <recommendedName>
        <fullName evidence="12">CTP synthase</fullName>
        <ecNumber evidence="3">6.3.4.2</ecNumber>
    </recommendedName>
    <alternativeName>
        <fullName evidence="14">Cytidine 5'-triphosphate synthase</fullName>
    </alternativeName>
    <alternativeName>
        <fullName evidence="15">Cytidine triphosphate synthetase</fullName>
    </alternativeName>
    <alternativeName>
        <fullName evidence="13">UTP--ammonia ligase</fullName>
    </alternativeName>
</protein>
<dbReference type="SUPFAM" id="SSF52317">
    <property type="entry name" value="Class I glutamine amidotransferase-like"/>
    <property type="match status" value="1"/>
</dbReference>
<dbReference type="GO" id="GO:0019856">
    <property type="term" value="P:pyrimidine nucleobase biosynthetic process"/>
    <property type="evidence" value="ECO:0007669"/>
    <property type="project" value="TreeGrafter"/>
</dbReference>
<evidence type="ECO:0000256" key="3">
    <source>
        <dbReference type="ARBA" id="ARBA00012291"/>
    </source>
</evidence>
<name>A0A1F7W8I2_9BACT</name>
<evidence type="ECO:0000256" key="15">
    <source>
        <dbReference type="ARBA" id="ARBA00083191"/>
    </source>
</evidence>
<evidence type="ECO:0000259" key="16">
    <source>
        <dbReference type="Pfam" id="PF00117"/>
    </source>
</evidence>
<dbReference type="FunFam" id="3.40.50.880:FF:000002">
    <property type="entry name" value="CTP synthase"/>
    <property type="match status" value="1"/>
</dbReference>
<sequence>MPKFVFISGGVISGLGKGITSASLSAILQSKGYRVSPMKVDMYLNQDAGTIRPAEHGEVFVTMDGLETDQDLGNYERFIGRELYRVNYLTTGQVYAEVLRKERAFEYEGEDVEAIPHVTDEIIRRFEKAGKGADIVIVELGGTVGEYQNGIFFEATRIMKMRKPKDVVQIHVAYLPVPGNLGEMKTKPVQQSVRMLNSMGIQADFVVGRSEQPMDEKRKERIALFCNIAKKEVISNPNVSSIYEIPLILEDQKFGDMVLKKLGLKNRPSKLKPWKDLVAKIHRLDRELKVAVVGKYFSTGNFVLSDAYISVIESIKHASWAVGRKSSLTWIDSIDIEKNGTDCLKGFDGIVAPGGWGSRGTEGIISAIGFARENKVPYFGLCYGMQLATVEFARNVVGLTGANSVEANPKTKHPVIHIMPDQEKNVLERNYGGTGRLGAWDCKLLPGTISRKAYGKELISERHRHRYEYNNAYREQLVAAGLQVAGTTPDGQLVEIVELKNHPFFVGVQFHPEFQSSPLKPHPLFLAFAKAAAR</sequence>
<dbReference type="EC" id="6.3.4.2" evidence="3"/>
<dbReference type="GO" id="GO:0097268">
    <property type="term" value="C:cytoophidium"/>
    <property type="evidence" value="ECO:0007669"/>
    <property type="project" value="UniProtKB-ARBA"/>
</dbReference>
<dbReference type="GO" id="GO:0003883">
    <property type="term" value="F:CTP synthase activity"/>
    <property type="evidence" value="ECO:0007669"/>
    <property type="project" value="UniProtKB-EC"/>
</dbReference>
<evidence type="ECO:0000256" key="10">
    <source>
        <dbReference type="ARBA" id="ARBA00022975"/>
    </source>
</evidence>
<feature type="domain" description="CTP synthase N-terminal" evidence="17">
    <location>
        <begin position="3"/>
        <end position="264"/>
    </location>
</feature>
<dbReference type="Pfam" id="PF06418">
    <property type="entry name" value="CTP_synth_N"/>
    <property type="match status" value="1"/>
</dbReference>
<dbReference type="PROSITE" id="PS51273">
    <property type="entry name" value="GATASE_TYPE_1"/>
    <property type="match status" value="1"/>
</dbReference>
<evidence type="ECO:0000259" key="17">
    <source>
        <dbReference type="Pfam" id="PF06418"/>
    </source>
</evidence>
<dbReference type="InterPro" id="IPR029062">
    <property type="entry name" value="Class_I_gatase-like"/>
</dbReference>
<dbReference type="GO" id="GO:0005524">
    <property type="term" value="F:ATP binding"/>
    <property type="evidence" value="ECO:0007669"/>
    <property type="project" value="UniProtKB-KW"/>
</dbReference>
<dbReference type="PANTHER" id="PTHR11550:SF0">
    <property type="entry name" value="CTP SYNTHASE-RELATED"/>
    <property type="match status" value="1"/>
</dbReference>
<dbReference type="InterPro" id="IPR017456">
    <property type="entry name" value="CTP_synthase_N"/>
</dbReference>
<comment type="caution">
    <text evidence="18">The sequence shown here is derived from an EMBL/GenBank/DDBJ whole genome shotgun (WGS) entry which is preliminary data.</text>
</comment>
<gene>
    <name evidence="18" type="ORF">A2304_04535</name>
</gene>
<evidence type="ECO:0000256" key="14">
    <source>
        <dbReference type="ARBA" id="ARBA00079941"/>
    </source>
</evidence>
<proteinExistence type="inferred from homology"/>
<dbReference type="GO" id="GO:0042802">
    <property type="term" value="F:identical protein binding"/>
    <property type="evidence" value="ECO:0007669"/>
    <property type="project" value="TreeGrafter"/>
</dbReference>
<keyword evidence="7" id="KW-0067">ATP-binding</keyword>
<evidence type="ECO:0000256" key="8">
    <source>
        <dbReference type="ARBA" id="ARBA00022842"/>
    </source>
</evidence>
<evidence type="ECO:0000256" key="1">
    <source>
        <dbReference type="ARBA" id="ARBA00005171"/>
    </source>
</evidence>
<dbReference type="Gene3D" id="3.40.50.880">
    <property type="match status" value="1"/>
</dbReference>
<keyword evidence="4" id="KW-0436">Ligase</keyword>
<evidence type="ECO:0000256" key="5">
    <source>
        <dbReference type="ARBA" id="ARBA00022723"/>
    </source>
</evidence>
<evidence type="ECO:0000256" key="9">
    <source>
        <dbReference type="ARBA" id="ARBA00022962"/>
    </source>
</evidence>
<dbReference type="NCBIfam" id="TIGR00337">
    <property type="entry name" value="PyrG"/>
    <property type="match status" value="1"/>
</dbReference>
<evidence type="ECO:0000313" key="19">
    <source>
        <dbReference type="Proteomes" id="UP000176501"/>
    </source>
</evidence>
<evidence type="ECO:0000256" key="2">
    <source>
        <dbReference type="ARBA" id="ARBA00007533"/>
    </source>
</evidence>
<evidence type="ECO:0000256" key="12">
    <source>
        <dbReference type="ARBA" id="ARBA00070745"/>
    </source>
</evidence>
<evidence type="ECO:0000256" key="7">
    <source>
        <dbReference type="ARBA" id="ARBA00022840"/>
    </source>
</evidence>
<dbReference type="UniPathway" id="UPA00159">
    <property type="reaction ID" value="UER00277"/>
</dbReference>
<dbReference type="EMBL" id="MGFE01000010">
    <property type="protein sequence ID" value="OGL99102.1"/>
    <property type="molecule type" value="Genomic_DNA"/>
</dbReference>
<keyword evidence="10" id="KW-0665">Pyrimidine biosynthesis</keyword>
<keyword evidence="6" id="KW-0547">Nucleotide-binding</keyword>
<keyword evidence="8" id="KW-0460">Magnesium</keyword>
<dbReference type="FunFam" id="3.40.50.300:FF:000009">
    <property type="entry name" value="CTP synthase"/>
    <property type="match status" value="1"/>
</dbReference>